<dbReference type="AlphaFoldDB" id="A0A067QFX7"/>
<sequence>MYQRNFPWTYFSGKEMGLQLEPLVHLLMNHLHMGSSILVARSLASQEELQQQEVPKLRVVQLQDEAEPRQLLLVRVQALIRPSWNLEKRMLYQYPVWYPKVTSSRQRNQEVI</sequence>
<protein>
    <submittedName>
        <fullName evidence="1">Uncharacterized protein</fullName>
    </submittedName>
</protein>
<reference evidence="1 2" key="1">
    <citation type="journal article" date="2014" name="Nat. Commun.">
        <title>Molecular traces of alternative social organization in a termite genome.</title>
        <authorList>
            <person name="Terrapon N."/>
            <person name="Li C."/>
            <person name="Robertson H.M."/>
            <person name="Ji L."/>
            <person name="Meng X."/>
            <person name="Booth W."/>
            <person name="Chen Z."/>
            <person name="Childers C.P."/>
            <person name="Glastad K.M."/>
            <person name="Gokhale K."/>
            <person name="Gowin J."/>
            <person name="Gronenberg W."/>
            <person name="Hermansen R.A."/>
            <person name="Hu H."/>
            <person name="Hunt B.G."/>
            <person name="Huylmans A.K."/>
            <person name="Khalil S.M."/>
            <person name="Mitchell R.D."/>
            <person name="Munoz-Torres M.C."/>
            <person name="Mustard J.A."/>
            <person name="Pan H."/>
            <person name="Reese J.T."/>
            <person name="Scharf M.E."/>
            <person name="Sun F."/>
            <person name="Vogel H."/>
            <person name="Xiao J."/>
            <person name="Yang W."/>
            <person name="Yang Z."/>
            <person name="Yang Z."/>
            <person name="Zhou J."/>
            <person name="Zhu J."/>
            <person name="Brent C.S."/>
            <person name="Elsik C.G."/>
            <person name="Goodisman M.A."/>
            <person name="Liberles D.A."/>
            <person name="Roe R.M."/>
            <person name="Vargo E.L."/>
            <person name="Vilcinskas A."/>
            <person name="Wang J."/>
            <person name="Bornberg-Bauer E."/>
            <person name="Korb J."/>
            <person name="Zhang G."/>
            <person name="Liebig J."/>
        </authorList>
    </citation>
    <scope>NUCLEOTIDE SEQUENCE [LARGE SCALE GENOMIC DNA]</scope>
    <source>
        <tissue evidence="1">Whole organism</tissue>
    </source>
</reference>
<evidence type="ECO:0000313" key="2">
    <source>
        <dbReference type="Proteomes" id="UP000027135"/>
    </source>
</evidence>
<dbReference type="Proteomes" id="UP000027135">
    <property type="component" value="Unassembled WGS sequence"/>
</dbReference>
<dbReference type="InParanoid" id="A0A067QFX7"/>
<dbReference type="EMBL" id="KK853579">
    <property type="protein sequence ID" value="KDR06561.1"/>
    <property type="molecule type" value="Genomic_DNA"/>
</dbReference>
<gene>
    <name evidence="1" type="ORF">L798_03662</name>
</gene>
<evidence type="ECO:0000313" key="1">
    <source>
        <dbReference type="EMBL" id="KDR06561.1"/>
    </source>
</evidence>
<accession>A0A067QFX7</accession>
<organism evidence="1 2">
    <name type="scientific">Zootermopsis nevadensis</name>
    <name type="common">Dampwood termite</name>
    <dbReference type="NCBI Taxonomy" id="136037"/>
    <lineage>
        <taxon>Eukaryota</taxon>
        <taxon>Metazoa</taxon>
        <taxon>Ecdysozoa</taxon>
        <taxon>Arthropoda</taxon>
        <taxon>Hexapoda</taxon>
        <taxon>Insecta</taxon>
        <taxon>Pterygota</taxon>
        <taxon>Neoptera</taxon>
        <taxon>Polyneoptera</taxon>
        <taxon>Dictyoptera</taxon>
        <taxon>Blattodea</taxon>
        <taxon>Blattoidea</taxon>
        <taxon>Termitoidae</taxon>
        <taxon>Termopsidae</taxon>
        <taxon>Zootermopsis</taxon>
    </lineage>
</organism>
<name>A0A067QFX7_ZOONE</name>
<proteinExistence type="predicted"/>
<keyword evidence="2" id="KW-1185">Reference proteome</keyword>